<reference evidence="6" key="1">
    <citation type="submission" date="2021-08" db="EMBL/GenBank/DDBJ databases">
        <title>WGS assembly of Ceratopteris richardii.</title>
        <authorList>
            <person name="Marchant D.B."/>
            <person name="Chen G."/>
            <person name="Jenkins J."/>
            <person name="Shu S."/>
            <person name="Leebens-Mack J."/>
            <person name="Grimwood J."/>
            <person name="Schmutz J."/>
            <person name="Soltis P."/>
            <person name="Soltis D."/>
            <person name="Chen Z.-H."/>
        </authorList>
    </citation>
    <scope>NUCLEOTIDE SEQUENCE</scope>
    <source>
        <strain evidence="6">Whitten #5841</strain>
        <tissue evidence="6">Leaf</tissue>
    </source>
</reference>
<name>A0A8T2T3P2_CERRI</name>
<dbReference type="AlphaFoldDB" id="A0A8T2T3P2"/>
<keyword evidence="4" id="KW-0653">Protein transport</keyword>
<dbReference type="EMBL" id="CM035421">
    <property type="protein sequence ID" value="KAH7388124.1"/>
    <property type="molecule type" value="Genomic_DNA"/>
</dbReference>
<feature type="domain" description="Exocyst component Exo84 C-terminal" evidence="5">
    <location>
        <begin position="125"/>
        <end position="325"/>
    </location>
</feature>
<dbReference type="Pfam" id="PF08700">
    <property type="entry name" value="VPS51_Exo84_N"/>
    <property type="match status" value="1"/>
</dbReference>
<evidence type="ECO:0000256" key="2">
    <source>
        <dbReference type="ARBA" id="ARBA00022448"/>
    </source>
</evidence>
<keyword evidence="2" id="KW-0813">Transport</keyword>
<dbReference type="GO" id="GO:0006893">
    <property type="term" value="P:Golgi to plasma membrane transport"/>
    <property type="evidence" value="ECO:0007669"/>
    <property type="project" value="TreeGrafter"/>
</dbReference>
<keyword evidence="3" id="KW-0268">Exocytosis</keyword>
<gene>
    <name evidence="6" type="ORF">KP509_16G058800</name>
</gene>
<dbReference type="OrthoDB" id="1710909at2759"/>
<comment type="caution">
    <text evidence="6">The sequence shown here is derived from an EMBL/GenBank/DDBJ whole genome shotgun (WGS) entry which is preliminary data.</text>
</comment>
<dbReference type="GO" id="GO:0006887">
    <property type="term" value="P:exocytosis"/>
    <property type="evidence" value="ECO:0007669"/>
    <property type="project" value="UniProtKB-KW"/>
</dbReference>
<dbReference type="OMA" id="WFIRETH"/>
<dbReference type="SUPFAM" id="SSF74788">
    <property type="entry name" value="Cullin repeat-like"/>
    <property type="match status" value="1"/>
</dbReference>
<evidence type="ECO:0000259" key="5">
    <source>
        <dbReference type="Pfam" id="PF16528"/>
    </source>
</evidence>
<evidence type="ECO:0000313" key="6">
    <source>
        <dbReference type="EMBL" id="KAH7388124.1"/>
    </source>
</evidence>
<evidence type="ECO:0000256" key="1">
    <source>
        <dbReference type="ARBA" id="ARBA00007210"/>
    </source>
</evidence>
<dbReference type="InterPro" id="IPR042560">
    <property type="entry name" value="Exo84_C_2"/>
</dbReference>
<comment type="similarity">
    <text evidence="1">Belongs to the EXO84 family.</text>
</comment>
<accession>A0A8T2T3P2</accession>
<organism evidence="6 7">
    <name type="scientific">Ceratopteris richardii</name>
    <name type="common">Triangle waterfern</name>
    <dbReference type="NCBI Taxonomy" id="49495"/>
    <lineage>
        <taxon>Eukaryota</taxon>
        <taxon>Viridiplantae</taxon>
        <taxon>Streptophyta</taxon>
        <taxon>Embryophyta</taxon>
        <taxon>Tracheophyta</taxon>
        <taxon>Polypodiopsida</taxon>
        <taxon>Polypodiidae</taxon>
        <taxon>Polypodiales</taxon>
        <taxon>Pteridineae</taxon>
        <taxon>Pteridaceae</taxon>
        <taxon>Parkerioideae</taxon>
        <taxon>Ceratopteris</taxon>
    </lineage>
</organism>
<dbReference type="GO" id="GO:0000145">
    <property type="term" value="C:exocyst"/>
    <property type="evidence" value="ECO:0007669"/>
    <property type="project" value="InterPro"/>
</dbReference>
<dbReference type="InterPro" id="IPR042561">
    <property type="entry name" value="Exo84_C_1"/>
</dbReference>
<dbReference type="Pfam" id="PF16528">
    <property type="entry name" value="Exo84_C"/>
    <property type="match status" value="1"/>
</dbReference>
<dbReference type="InterPro" id="IPR032403">
    <property type="entry name" value="Exo84_C"/>
</dbReference>
<evidence type="ECO:0000256" key="3">
    <source>
        <dbReference type="ARBA" id="ARBA00022483"/>
    </source>
</evidence>
<dbReference type="PANTHER" id="PTHR21426">
    <property type="entry name" value="EXOCYST COMPLEX COMPONENT 8"/>
    <property type="match status" value="1"/>
</dbReference>
<dbReference type="Proteomes" id="UP000825935">
    <property type="component" value="Chromosome 16"/>
</dbReference>
<proteinExistence type="inferred from homology"/>
<evidence type="ECO:0000313" key="7">
    <source>
        <dbReference type="Proteomes" id="UP000825935"/>
    </source>
</evidence>
<dbReference type="GO" id="GO:0015031">
    <property type="term" value="P:protein transport"/>
    <property type="evidence" value="ECO:0007669"/>
    <property type="project" value="UniProtKB-KW"/>
</dbReference>
<dbReference type="PANTHER" id="PTHR21426:SF12">
    <property type="entry name" value="EXOCYST COMPLEX COMPONENT 8"/>
    <property type="match status" value="1"/>
</dbReference>
<keyword evidence="7" id="KW-1185">Reference proteome</keyword>
<dbReference type="InterPro" id="IPR016159">
    <property type="entry name" value="Cullin_repeat-like_dom_sf"/>
</dbReference>
<sequence length="710" mass="81280">MKRDVPLSIFRVRTFDCSKFVHFYCMPPDEQGMRRLHSELMRLKRISSEEMRSNVMSNYQALIRTLQKLAGLEGCLTCMESLLLSRSILVRKLMTYNSASYIITQEKSQLSDDFDECSLSKTFLKTLDQIDVFLLEQKTEDAVKALQGGKDIYESHKDNLTICMAKSFQMNLDERRSKLINQLVGATKKISVQCIEVRAAIAALNQLGEGVMGHNLLLELYHKRIKAGISDLNPSGTLYGGLYTAGLSQCVFSGIVNAINTSSVIFGENSQFSSNLVLWARKETREFVSLLIKHVLLVSYGLKAMVECVRIAYGHCLLVDSKGLSLYPFLSQALRPTISCVLQRHLKHIQESVVYLAAADYWVLEIDYKFRDVKPMAVSQKYLHRSKGEKSILFFEPPEKLTSSAYHLDMLTTSFASDSAFLAKLHLDGVLMNNLALLFRFYMQLLKRALTTCNIGNGHLLQNAQSMEQQTAILVNATVLTNDRFPCCSYIIIGEIFGDKERFVTNEDFMHYLETYRPHLCGELIRIQSCFSKIQKERFLEEFSYLLTSDVYIYFQCSSQKSIIGDEVRRPSAFFEELFVRLSTISGIVSKVIKRWRCVVSLPLLNILKGVLLWLKTSEDFWTGIEANKEHLIPEGCVQMVFDLHFVTRFALEGQYMSKSVKNIISDLICAIQDIYAQQHYDPQSFMPTDEWFIRETHKALHDVALRRIQ</sequence>
<dbReference type="Gene3D" id="1.20.58.1220">
    <property type="entry name" value="Exo84p, C-terminal helical domain"/>
    <property type="match status" value="1"/>
</dbReference>
<dbReference type="Gene3D" id="1.20.58.1210">
    <property type="entry name" value="Exo84p, N-terminal helical domain"/>
    <property type="match status" value="1"/>
</dbReference>
<protein>
    <recommendedName>
        <fullName evidence="5">Exocyst component Exo84 C-terminal domain-containing protein</fullName>
    </recommendedName>
</protein>
<dbReference type="InterPro" id="IPR033961">
    <property type="entry name" value="Exo84"/>
</dbReference>
<evidence type="ECO:0000256" key="4">
    <source>
        <dbReference type="ARBA" id="ARBA00022927"/>
    </source>
</evidence>